<name>A0A9X2C0E9_9BURK</name>
<protein>
    <submittedName>
        <fullName evidence="3">Polysaccharide deacetylase family protein</fullName>
    </submittedName>
</protein>
<feature type="domain" description="NodB homology" evidence="2">
    <location>
        <begin position="36"/>
        <end position="274"/>
    </location>
</feature>
<accession>A0A9X2C0E9</accession>
<organism evidence="3 4">
    <name type="scientific">Scleromatobacter humisilvae</name>
    <dbReference type="NCBI Taxonomy" id="2897159"/>
    <lineage>
        <taxon>Bacteria</taxon>
        <taxon>Pseudomonadati</taxon>
        <taxon>Pseudomonadota</taxon>
        <taxon>Betaproteobacteria</taxon>
        <taxon>Burkholderiales</taxon>
        <taxon>Sphaerotilaceae</taxon>
        <taxon>Scleromatobacter</taxon>
    </lineage>
</organism>
<reference evidence="3" key="1">
    <citation type="submission" date="2021-11" db="EMBL/GenBank/DDBJ databases">
        <title>BS-T2-15 a new species belonging to the Comamonadaceae family isolated from the soil of a French oak forest.</title>
        <authorList>
            <person name="Mieszkin S."/>
            <person name="Alain K."/>
        </authorList>
    </citation>
    <scope>NUCLEOTIDE SEQUENCE</scope>
    <source>
        <strain evidence="3">BS-T2-15</strain>
    </source>
</reference>
<dbReference type="SUPFAM" id="SSF88713">
    <property type="entry name" value="Glycoside hydrolase/deacetylase"/>
    <property type="match status" value="1"/>
</dbReference>
<sequence>MQRPRLRHAVVASCLAAATLAHSAGAAFGWPHGEKAAVSLAYDDAIDSQLDNAIPALDRAGLKGSFYLTLANPSLRNRLDEWRAAAAHGHELGNHTLFHFCSAKAAGHEWVTPELDLDTVSAARMVAQVKLANTLLHAIDGRTARTFTVPCGDRRAQDGDYVDLVKSEFVAIKSGPGAVVADMDTLDPYAVGVTAPEGATGAQLIALVEQAARAGTMINFTFHGIGGDYITTSRQAHEELLAYLAAHRDVYWTDTFMNIMTYVKARQAAHRTTP</sequence>
<evidence type="ECO:0000313" key="3">
    <source>
        <dbReference type="EMBL" id="MCK9687257.1"/>
    </source>
</evidence>
<dbReference type="CDD" id="cd10967">
    <property type="entry name" value="CE4_GLA_like_6s"/>
    <property type="match status" value="1"/>
</dbReference>
<feature type="chain" id="PRO_5040908713" evidence="1">
    <location>
        <begin position="24"/>
        <end position="274"/>
    </location>
</feature>
<dbReference type="AlphaFoldDB" id="A0A9X2C0E9"/>
<proteinExistence type="predicted"/>
<dbReference type="Proteomes" id="UP001139353">
    <property type="component" value="Unassembled WGS sequence"/>
</dbReference>
<dbReference type="Pfam" id="PF01522">
    <property type="entry name" value="Polysacc_deac_1"/>
    <property type="match status" value="1"/>
</dbReference>
<dbReference type="GO" id="GO:0016810">
    <property type="term" value="F:hydrolase activity, acting on carbon-nitrogen (but not peptide) bonds"/>
    <property type="evidence" value="ECO:0007669"/>
    <property type="project" value="InterPro"/>
</dbReference>
<dbReference type="RefSeq" id="WP_275683298.1">
    <property type="nucleotide sequence ID" value="NZ_JAJLJH010000004.1"/>
</dbReference>
<dbReference type="EMBL" id="JAJLJH010000004">
    <property type="protein sequence ID" value="MCK9687257.1"/>
    <property type="molecule type" value="Genomic_DNA"/>
</dbReference>
<gene>
    <name evidence="3" type="ORF">LPC04_16240</name>
</gene>
<dbReference type="Gene3D" id="3.20.20.370">
    <property type="entry name" value="Glycoside hydrolase/deacetylase"/>
    <property type="match status" value="1"/>
</dbReference>
<keyword evidence="4" id="KW-1185">Reference proteome</keyword>
<evidence type="ECO:0000256" key="1">
    <source>
        <dbReference type="SAM" id="SignalP"/>
    </source>
</evidence>
<comment type="caution">
    <text evidence="3">The sequence shown here is derived from an EMBL/GenBank/DDBJ whole genome shotgun (WGS) entry which is preliminary data.</text>
</comment>
<evidence type="ECO:0000313" key="4">
    <source>
        <dbReference type="Proteomes" id="UP001139353"/>
    </source>
</evidence>
<dbReference type="InterPro" id="IPR002509">
    <property type="entry name" value="NODB_dom"/>
</dbReference>
<dbReference type="InterPro" id="IPR011330">
    <property type="entry name" value="Glyco_hydro/deAcase_b/a-brl"/>
</dbReference>
<dbReference type="GO" id="GO:0005975">
    <property type="term" value="P:carbohydrate metabolic process"/>
    <property type="evidence" value="ECO:0007669"/>
    <property type="project" value="InterPro"/>
</dbReference>
<feature type="signal peptide" evidence="1">
    <location>
        <begin position="1"/>
        <end position="23"/>
    </location>
</feature>
<evidence type="ECO:0000259" key="2">
    <source>
        <dbReference type="PROSITE" id="PS51677"/>
    </source>
</evidence>
<dbReference type="PROSITE" id="PS51677">
    <property type="entry name" value="NODB"/>
    <property type="match status" value="1"/>
</dbReference>
<keyword evidence="1" id="KW-0732">Signal</keyword>